<dbReference type="GO" id="GO:0008409">
    <property type="term" value="F:5'-3' exonuclease activity"/>
    <property type="evidence" value="ECO:0007669"/>
    <property type="project" value="InterPro"/>
</dbReference>
<dbReference type="InterPro" id="IPR038763">
    <property type="entry name" value="DHH_sf"/>
</dbReference>
<dbReference type="Gene3D" id="2.40.50.460">
    <property type="match status" value="1"/>
</dbReference>
<dbReference type="Pfam" id="PF02272">
    <property type="entry name" value="DHHA1"/>
    <property type="match status" value="1"/>
</dbReference>
<keyword evidence="11" id="KW-1185">Reference proteome</keyword>
<reference evidence="10 11" key="1">
    <citation type="journal article" date="2014" name="Int. J. Syst. Evol. Microbiol.">
        <title>Complete genome sequence of Corynebacterium casei LMG S-19264T (=DSM 44701T), isolated from a smear-ripened cheese.</title>
        <authorList>
            <consortium name="US DOE Joint Genome Institute (JGI-PGF)"/>
            <person name="Walter F."/>
            <person name="Albersmeier A."/>
            <person name="Kalinowski J."/>
            <person name="Ruckert C."/>
        </authorList>
    </citation>
    <scope>NUCLEOTIDE SEQUENCE [LARGE SCALE GENOMIC DNA]</scope>
    <source>
        <strain evidence="10 11">CGMCC 1.15286</strain>
    </source>
</reference>
<organism evidence="10 11">
    <name type="scientific">Paenibacillus radicis</name>
    <name type="common">ex Gao et al. 2016</name>
    <dbReference type="NCBI Taxonomy" id="1737354"/>
    <lineage>
        <taxon>Bacteria</taxon>
        <taxon>Bacillati</taxon>
        <taxon>Bacillota</taxon>
        <taxon>Bacilli</taxon>
        <taxon>Bacillales</taxon>
        <taxon>Paenibacillaceae</taxon>
        <taxon>Paenibacillus</taxon>
    </lineage>
</organism>
<feature type="domain" description="DDH" evidence="6">
    <location>
        <begin position="85"/>
        <end position="229"/>
    </location>
</feature>
<dbReference type="InterPro" id="IPR018779">
    <property type="entry name" value="RecJ_C"/>
</dbReference>
<dbReference type="AlphaFoldDB" id="A0A917HLM9"/>
<dbReference type="GO" id="GO:0003676">
    <property type="term" value="F:nucleic acid binding"/>
    <property type="evidence" value="ECO:0007669"/>
    <property type="project" value="InterPro"/>
</dbReference>
<feature type="domain" description="RecJ OB" evidence="9">
    <location>
        <begin position="464"/>
        <end position="574"/>
    </location>
</feature>
<evidence type="ECO:0000259" key="7">
    <source>
        <dbReference type="Pfam" id="PF02272"/>
    </source>
</evidence>
<evidence type="ECO:0000256" key="3">
    <source>
        <dbReference type="ARBA" id="ARBA00022722"/>
    </source>
</evidence>
<dbReference type="PANTHER" id="PTHR30255:SF2">
    <property type="entry name" value="SINGLE-STRANDED-DNA-SPECIFIC EXONUCLEASE RECJ"/>
    <property type="match status" value="1"/>
</dbReference>
<dbReference type="RefSeq" id="WP_188892025.1">
    <property type="nucleotide sequence ID" value="NZ_BMHY01000012.1"/>
</dbReference>
<evidence type="ECO:0000313" key="10">
    <source>
        <dbReference type="EMBL" id="GGG83578.1"/>
    </source>
</evidence>
<protein>
    <recommendedName>
        <fullName evidence="2">Single-stranded-DNA-specific exonuclease RecJ</fullName>
    </recommendedName>
</protein>
<feature type="domain" description="Single-stranded-DNA-specific exonuclease RecJ C-terminal" evidence="8">
    <location>
        <begin position="583"/>
        <end position="677"/>
    </location>
</feature>
<keyword evidence="4" id="KW-0378">Hydrolase</keyword>
<evidence type="ECO:0000259" key="6">
    <source>
        <dbReference type="Pfam" id="PF01368"/>
    </source>
</evidence>
<dbReference type="InterPro" id="IPR041122">
    <property type="entry name" value="RecJ_OB"/>
</dbReference>
<evidence type="ECO:0000256" key="5">
    <source>
        <dbReference type="ARBA" id="ARBA00022839"/>
    </source>
</evidence>
<evidence type="ECO:0000259" key="9">
    <source>
        <dbReference type="Pfam" id="PF17768"/>
    </source>
</evidence>
<keyword evidence="5" id="KW-0269">Exonuclease</keyword>
<dbReference type="Pfam" id="PF17768">
    <property type="entry name" value="RecJ_OB"/>
    <property type="match status" value="1"/>
</dbReference>
<dbReference type="InterPro" id="IPR051673">
    <property type="entry name" value="SSDNA_exonuclease_RecJ"/>
</dbReference>
<comment type="caution">
    <text evidence="10">The sequence shown here is derived from an EMBL/GenBank/DDBJ whole genome shotgun (WGS) entry which is preliminary data.</text>
</comment>
<proteinExistence type="inferred from homology"/>
<feature type="domain" description="DHHA1" evidence="7">
    <location>
        <begin position="355"/>
        <end position="441"/>
    </location>
</feature>
<comment type="similarity">
    <text evidence="1">Belongs to the RecJ family.</text>
</comment>
<dbReference type="PANTHER" id="PTHR30255">
    <property type="entry name" value="SINGLE-STRANDED-DNA-SPECIFIC EXONUCLEASE RECJ"/>
    <property type="match status" value="1"/>
</dbReference>
<dbReference type="SUPFAM" id="SSF64182">
    <property type="entry name" value="DHH phosphoesterases"/>
    <property type="match status" value="1"/>
</dbReference>
<dbReference type="Proteomes" id="UP000600247">
    <property type="component" value="Unassembled WGS sequence"/>
</dbReference>
<dbReference type="InterPro" id="IPR001667">
    <property type="entry name" value="DDH_dom"/>
</dbReference>
<sequence>MIQAKTRWILAPWSNEHELAADLLGEKLDVPPLVAKLLVQRGYGKVEEAEAFLRGGDEQLHDPFLLKGMAEAVARIKEAADKGQKIRIYGDYDADGVSSTSLLVHVFRELGYHFDYYIPHRALEGYGLNRTALELAAADDVKLIVTVDTGISAYEEIEFAKQLGLDVVVTDHHEPPERIPDACAVVNPKREDCSYPFKGLAGVGVAFKLAQALMGRIPMEWTDIVALGTIADIMPLVGENRYIVRCGLDRLRDTGNIGFRALAEAAGFELEGVTSTTVAFSMAPRINAAGRLDHAKRAVELLTTSHYDDAILAASSLDVLNKDRQRIVESITKEAAQQWDEKCVAAKTEGRPVPSVIVLAGEGWNVGVIGIVASKLLERHYKPVVILGIDGESGMCKGSARSIDGYDLHAALTECDELMDHYGGHQAAAGMSLHRDRLAELESRLGLLADEWLTEQDWIPKTPVDLVCDVRDASVETITQLSQLEPFGAGNPSPRLLFQGAELSERRTMGKESKHLKLSLRSSDSRSRAALEAVGFSMGDLSAQLQNGTPIDVIGELSINEWNGQRKPQLLIQDLYVGENAVKFPERQHFGQVYQLLREWKQVPLAGLTERLSPLCGWAPETVGMMLLVFRDLAFIEMDNEYVSVVPSPQKRDLSTSAHYRSEKRKAESAPHVVYEELA</sequence>
<evidence type="ECO:0000259" key="8">
    <source>
        <dbReference type="Pfam" id="PF10141"/>
    </source>
</evidence>
<accession>A0A917HLM9</accession>
<dbReference type="InterPro" id="IPR004610">
    <property type="entry name" value="RecJ"/>
</dbReference>
<dbReference type="Pfam" id="PF10141">
    <property type="entry name" value="ssDNA-exonuc_C"/>
    <property type="match status" value="1"/>
</dbReference>
<dbReference type="Pfam" id="PF01368">
    <property type="entry name" value="DHH"/>
    <property type="match status" value="1"/>
</dbReference>
<keyword evidence="3" id="KW-0540">Nuclease</keyword>
<evidence type="ECO:0000256" key="4">
    <source>
        <dbReference type="ARBA" id="ARBA00022801"/>
    </source>
</evidence>
<dbReference type="GO" id="GO:0006310">
    <property type="term" value="P:DNA recombination"/>
    <property type="evidence" value="ECO:0007669"/>
    <property type="project" value="InterPro"/>
</dbReference>
<evidence type="ECO:0000256" key="1">
    <source>
        <dbReference type="ARBA" id="ARBA00005915"/>
    </source>
</evidence>
<name>A0A917HLM9_9BACL</name>
<evidence type="ECO:0000313" key="11">
    <source>
        <dbReference type="Proteomes" id="UP000600247"/>
    </source>
</evidence>
<dbReference type="InterPro" id="IPR003156">
    <property type="entry name" value="DHHA1_dom"/>
</dbReference>
<evidence type="ECO:0000256" key="2">
    <source>
        <dbReference type="ARBA" id="ARBA00019841"/>
    </source>
</evidence>
<gene>
    <name evidence="10" type="ORF">GCM10010918_46580</name>
</gene>
<dbReference type="EMBL" id="BMHY01000012">
    <property type="protein sequence ID" value="GGG83578.1"/>
    <property type="molecule type" value="Genomic_DNA"/>
</dbReference>
<dbReference type="NCBIfam" id="TIGR00644">
    <property type="entry name" value="recJ"/>
    <property type="match status" value="1"/>
</dbReference>
<dbReference type="GO" id="GO:0006281">
    <property type="term" value="P:DNA repair"/>
    <property type="evidence" value="ECO:0007669"/>
    <property type="project" value="InterPro"/>
</dbReference>
<dbReference type="Gene3D" id="3.90.1640.30">
    <property type="match status" value="1"/>
</dbReference>